<feature type="non-terminal residue" evidence="1">
    <location>
        <position position="1"/>
    </location>
</feature>
<name>A0AAJ2U3N8_ALKPS</name>
<accession>A0AAJ2U3N8</accession>
<sequence>VKNKKPEGCDDDEADFDILEKVFSDFQCRFFYLYSVMLTDEFSLCFGMSLSKLWTSSGVVFRLS</sequence>
<organism evidence="1 2">
    <name type="scientific">Alkalihalophilus pseudofirmus</name>
    <name type="common">Bacillus pseudofirmus</name>
    <dbReference type="NCBI Taxonomy" id="79885"/>
    <lineage>
        <taxon>Bacteria</taxon>
        <taxon>Bacillati</taxon>
        <taxon>Bacillota</taxon>
        <taxon>Bacilli</taxon>
        <taxon>Bacillales</taxon>
        <taxon>Bacillaceae</taxon>
        <taxon>Alkalihalophilus</taxon>
    </lineage>
</organism>
<protein>
    <submittedName>
        <fullName evidence="1">Uncharacterized protein</fullName>
    </submittedName>
</protein>
<dbReference type="RefSeq" id="WP_323467983.1">
    <property type="nucleotide sequence ID" value="NZ_JAWJAY010000557.1"/>
</dbReference>
<comment type="caution">
    <text evidence="1">The sequence shown here is derived from an EMBL/GenBank/DDBJ whole genome shotgun (WGS) entry which is preliminary data.</text>
</comment>
<gene>
    <name evidence="1" type="ORF">RYX45_22025</name>
</gene>
<dbReference type="AlphaFoldDB" id="A0AAJ2U3N8"/>
<reference evidence="1" key="1">
    <citation type="submission" date="2023-10" db="EMBL/GenBank/DDBJ databases">
        <title>Screening of Alkalihalophilus pseudofirmusBZ-TG-HK211 and Its Alleviation of Salt Stress on Rapeseed Growth.</title>
        <authorList>
            <person name="Zhao B."/>
            <person name="Guo T."/>
        </authorList>
    </citation>
    <scope>NUCLEOTIDE SEQUENCE</scope>
    <source>
        <strain evidence="1">BZ-TG-HK211</strain>
    </source>
</reference>
<evidence type="ECO:0000313" key="1">
    <source>
        <dbReference type="EMBL" id="MDV2887849.1"/>
    </source>
</evidence>
<evidence type="ECO:0000313" key="2">
    <source>
        <dbReference type="Proteomes" id="UP001285636"/>
    </source>
</evidence>
<dbReference type="EMBL" id="JAWJAY010000557">
    <property type="protein sequence ID" value="MDV2887849.1"/>
    <property type="molecule type" value="Genomic_DNA"/>
</dbReference>
<dbReference type="Proteomes" id="UP001285636">
    <property type="component" value="Unassembled WGS sequence"/>
</dbReference>
<proteinExistence type="predicted"/>